<gene>
    <name evidence="2" type="ORF">TIFTF001_008706</name>
</gene>
<keyword evidence="3" id="KW-1185">Reference proteome</keyword>
<reference evidence="2" key="1">
    <citation type="submission" date="2023-07" db="EMBL/GenBank/DDBJ databases">
        <title>draft genome sequence of fig (Ficus carica).</title>
        <authorList>
            <person name="Takahashi T."/>
            <person name="Nishimura K."/>
        </authorList>
    </citation>
    <scope>NUCLEOTIDE SEQUENCE</scope>
</reference>
<evidence type="ECO:0000313" key="2">
    <source>
        <dbReference type="EMBL" id="GMN39467.1"/>
    </source>
</evidence>
<comment type="caution">
    <text evidence="2">The sequence shown here is derived from an EMBL/GenBank/DDBJ whole genome shotgun (WGS) entry which is preliminary data.</text>
</comment>
<accession>A0AA87ZSP1</accession>
<protein>
    <submittedName>
        <fullName evidence="2">Uncharacterized protein</fullName>
    </submittedName>
</protein>
<dbReference type="Proteomes" id="UP001187192">
    <property type="component" value="Unassembled WGS sequence"/>
</dbReference>
<dbReference type="AlphaFoldDB" id="A0AA87ZSP1"/>
<feature type="compositionally biased region" description="Acidic residues" evidence="1">
    <location>
        <begin position="44"/>
        <end position="57"/>
    </location>
</feature>
<dbReference type="EMBL" id="BTGU01000009">
    <property type="protein sequence ID" value="GMN39467.1"/>
    <property type="molecule type" value="Genomic_DNA"/>
</dbReference>
<evidence type="ECO:0000313" key="3">
    <source>
        <dbReference type="Proteomes" id="UP001187192"/>
    </source>
</evidence>
<sequence>MPVPKRKKRAKAAPKMSPVLSGLTANLFGSGALKSGGGANVTGGDEEGDGEEEEPSDADALTENTRLGVVRRENGERMGGGWVRFRTPAMAFGAPKLEGFEFMGMGFGKWESQMD</sequence>
<proteinExistence type="predicted"/>
<evidence type="ECO:0000256" key="1">
    <source>
        <dbReference type="SAM" id="MobiDB-lite"/>
    </source>
</evidence>
<name>A0AA87ZSP1_FICCA</name>
<organism evidence="2 3">
    <name type="scientific">Ficus carica</name>
    <name type="common">Common fig</name>
    <dbReference type="NCBI Taxonomy" id="3494"/>
    <lineage>
        <taxon>Eukaryota</taxon>
        <taxon>Viridiplantae</taxon>
        <taxon>Streptophyta</taxon>
        <taxon>Embryophyta</taxon>
        <taxon>Tracheophyta</taxon>
        <taxon>Spermatophyta</taxon>
        <taxon>Magnoliopsida</taxon>
        <taxon>eudicotyledons</taxon>
        <taxon>Gunneridae</taxon>
        <taxon>Pentapetalae</taxon>
        <taxon>rosids</taxon>
        <taxon>fabids</taxon>
        <taxon>Rosales</taxon>
        <taxon>Moraceae</taxon>
        <taxon>Ficeae</taxon>
        <taxon>Ficus</taxon>
    </lineage>
</organism>
<feature type="region of interest" description="Disordered" evidence="1">
    <location>
        <begin position="30"/>
        <end position="73"/>
    </location>
</feature>